<dbReference type="GO" id="GO:0030410">
    <property type="term" value="F:nicotianamine synthase activity"/>
    <property type="evidence" value="ECO:0007669"/>
    <property type="project" value="InterPro"/>
</dbReference>
<keyword evidence="2" id="KW-0949">S-adenosyl-L-methionine</keyword>
<evidence type="ECO:0000313" key="3">
    <source>
        <dbReference type="EMBL" id="MRX55232.1"/>
    </source>
</evidence>
<dbReference type="Pfam" id="PF03059">
    <property type="entry name" value="NAS"/>
    <property type="match status" value="1"/>
</dbReference>
<dbReference type="SUPFAM" id="SSF53335">
    <property type="entry name" value="S-adenosyl-L-methionine-dependent methyltransferases"/>
    <property type="match status" value="1"/>
</dbReference>
<dbReference type="InterPro" id="IPR004298">
    <property type="entry name" value="Nicotian_synth"/>
</dbReference>
<dbReference type="AlphaFoldDB" id="A0A6I2MD84"/>
<reference evidence="3 4" key="1">
    <citation type="submission" date="2019-11" db="EMBL/GenBank/DDBJ databases">
        <title>Bacillus idriensis genome.</title>
        <authorList>
            <person name="Konopka E.N."/>
            <person name="Newman J.D."/>
        </authorList>
    </citation>
    <scope>NUCLEOTIDE SEQUENCE [LARGE SCALE GENOMIC DNA]</scope>
    <source>
        <strain evidence="3 4">DSM 19097</strain>
    </source>
</reference>
<dbReference type="PANTHER" id="PTHR32266:SF12">
    <property type="entry name" value="NICOTIANAMINE SYNTHASE 3"/>
    <property type="match status" value="1"/>
</dbReference>
<dbReference type="Proteomes" id="UP000441585">
    <property type="component" value="Unassembled WGS sequence"/>
</dbReference>
<organism evidence="3 4">
    <name type="scientific">Metabacillus idriensis</name>
    <dbReference type="NCBI Taxonomy" id="324768"/>
    <lineage>
        <taxon>Bacteria</taxon>
        <taxon>Bacillati</taxon>
        <taxon>Bacillota</taxon>
        <taxon>Bacilli</taxon>
        <taxon>Bacillales</taxon>
        <taxon>Bacillaceae</taxon>
        <taxon>Metabacillus</taxon>
    </lineage>
</organism>
<evidence type="ECO:0000313" key="4">
    <source>
        <dbReference type="Proteomes" id="UP000441585"/>
    </source>
</evidence>
<dbReference type="Gene3D" id="3.40.50.150">
    <property type="entry name" value="Vaccinia Virus protein VP39"/>
    <property type="match status" value="1"/>
</dbReference>
<gene>
    <name evidence="3" type="ORF">GJU41_14815</name>
</gene>
<evidence type="ECO:0000256" key="2">
    <source>
        <dbReference type="ARBA" id="ARBA00022691"/>
    </source>
</evidence>
<keyword evidence="4" id="KW-1185">Reference proteome</keyword>
<proteinExistence type="predicted"/>
<dbReference type="RefSeq" id="WP_154319047.1">
    <property type="nucleotide sequence ID" value="NZ_CAJFZX010000001.1"/>
</dbReference>
<protein>
    <submittedName>
        <fullName evidence="3">Uncharacterized protein</fullName>
    </submittedName>
</protein>
<accession>A0A6I2MD84</accession>
<name>A0A6I2MD84_9BACI</name>
<sequence length="272" mass="30097">MEDKYTFLVSIKMILHEIEELSAFIKESSPCCEMLTERLDELSAFVMNETNERRWGLWGSDLEISKYSAMLREASSAAVSALEKHQSVCTAENKADMSDYFSALSASVKQDAASCGISVESKVFFIGSGAFPLSALTIARETGAAITCLDIDEEAVVMGRNIAGLSGLREVNFTSKPVAELPSIKEATHVMIASLVKEKKEIIDELTSILPNGAKVILRYGNGLKSIFNYPFDYSPDSDWKTETIHQEGRFYDTLILEKQVPARAGKEMEYS</sequence>
<dbReference type="PANTHER" id="PTHR32266">
    <property type="entry name" value="NICOTIANAMINE SYNTHASE 3"/>
    <property type="match status" value="1"/>
</dbReference>
<dbReference type="InterPro" id="IPR029063">
    <property type="entry name" value="SAM-dependent_MTases_sf"/>
</dbReference>
<comment type="caution">
    <text evidence="3">The sequence shown here is derived from an EMBL/GenBank/DDBJ whole genome shotgun (WGS) entry which is preliminary data.</text>
</comment>
<evidence type="ECO:0000256" key="1">
    <source>
        <dbReference type="ARBA" id="ARBA00022679"/>
    </source>
</evidence>
<dbReference type="GO" id="GO:0030418">
    <property type="term" value="P:nicotianamine biosynthetic process"/>
    <property type="evidence" value="ECO:0007669"/>
    <property type="project" value="InterPro"/>
</dbReference>
<dbReference type="EMBL" id="WKKF01000004">
    <property type="protein sequence ID" value="MRX55232.1"/>
    <property type="molecule type" value="Genomic_DNA"/>
</dbReference>
<keyword evidence="1" id="KW-0808">Transferase</keyword>